<dbReference type="RefSeq" id="WP_005368381.1">
    <property type="nucleotide sequence ID" value="NZ_CM001475.1"/>
</dbReference>
<dbReference type="Proteomes" id="UP000005090">
    <property type="component" value="Chromosome"/>
</dbReference>
<sequence length="450" mass="50340">MGKKSREKRERKEAQSIASSHNFNKLFQDQKNNLHSRAIERKFADQVIAVRSILQRFDQFDAALAIAISDLWPVNAASPIKHILALSILVGMEHSSKDRQPITTYEEFKAFTEALIAACPDFPMLEDYVPEIDWSKVRVLLDDEFVPMFYGSCIERTPDFVEAFRITHADNLLALADMNLAIAIQNHVIRSIPELATQPEPAVTAGYIEVPPSEFWISCQETLLSAQAELKDRRTKSSGRLDIQIGAYQAPLEYDAFGDACLQGIALPFAGMVFNDQWIPIGVRNAPGNTIDVWANRAKPIDYATHRSLAGFVQERFRHVVPGPLRIWIEDQEFDFSISCVISDTRLWLIVCCSHATVSVVKQHAQQALSAMKPGRKWGFKHVHGPRSVIANEDGQSPSAKDVSLLLVLTIAGTTFGALDAPKKPIRLLPLADLITIFDAIKDLDELERL</sequence>
<dbReference type="EMBL" id="CM001475">
    <property type="protein sequence ID" value="EIC27890.1"/>
    <property type="molecule type" value="Genomic_DNA"/>
</dbReference>
<dbReference type="AlphaFoldDB" id="H8GJ73"/>
<proteinExistence type="predicted"/>
<name>H8GJ73_METAL</name>
<keyword evidence="2" id="KW-1185">Reference proteome</keyword>
<reference evidence="1 2" key="1">
    <citation type="journal article" date="2013" name="Genome Announc.">
        <title>Genome Sequence of the Obligate Gammaproteobacterial Methanotroph Methylomicrobium album Strain BG8.</title>
        <authorList>
            <person name="Kits K.D."/>
            <person name="Kalyuzhnaya M.G."/>
            <person name="Klotz M.G."/>
            <person name="Jetten M.S."/>
            <person name="Op den Camp H.J."/>
            <person name="Vuilleumier S."/>
            <person name="Bringel F."/>
            <person name="Dispirito A.A."/>
            <person name="Murrell J.C."/>
            <person name="Bruce D."/>
            <person name="Cheng J.F."/>
            <person name="Copeland A."/>
            <person name="Goodwin L."/>
            <person name="Hauser L."/>
            <person name="Lajus A."/>
            <person name="Land M.L."/>
            <person name="Lapidus A."/>
            <person name="Lucas S."/>
            <person name="Medigue C."/>
            <person name="Pitluck S."/>
            <person name="Woyke T."/>
            <person name="Zeytun A."/>
            <person name="Stein L.Y."/>
        </authorList>
    </citation>
    <scope>NUCLEOTIDE SEQUENCE [LARGE SCALE GENOMIC DNA]</scope>
    <source>
        <strain evidence="1 2">BG8</strain>
    </source>
</reference>
<protein>
    <submittedName>
        <fullName evidence="1">Uncharacterized protein</fullName>
    </submittedName>
</protein>
<dbReference type="HOGENOM" id="CLU_608070_0_0_6"/>
<evidence type="ECO:0000313" key="1">
    <source>
        <dbReference type="EMBL" id="EIC27890.1"/>
    </source>
</evidence>
<accession>H8GJ73</accession>
<evidence type="ECO:0000313" key="2">
    <source>
        <dbReference type="Proteomes" id="UP000005090"/>
    </source>
</evidence>
<gene>
    <name evidence="1" type="ORF">Metal_0019</name>
</gene>
<organism evidence="1 2">
    <name type="scientific">Methylomicrobium album BG8</name>
    <dbReference type="NCBI Taxonomy" id="686340"/>
    <lineage>
        <taxon>Bacteria</taxon>
        <taxon>Pseudomonadati</taxon>
        <taxon>Pseudomonadota</taxon>
        <taxon>Gammaproteobacteria</taxon>
        <taxon>Methylococcales</taxon>
        <taxon>Methylococcaceae</taxon>
        <taxon>Methylomicrobium</taxon>
    </lineage>
</organism>